<name>A0A914W028_9BILA</name>
<dbReference type="AlphaFoldDB" id="A0A914W028"/>
<dbReference type="InterPro" id="IPR001534">
    <property type="entry name" value="Transthyretin-like"/>
</dbReference>
<dbReference type="PANTHER" id="PTHR21700:SF3">
    <property type="entry name" value="TRANSTHYRETIN-LIKE PROTEIN 5"/>
    <property type="match status" value="1"/>
</dbReference>
<organism evidence="3 4">
    <name type="scientific">Plectus sambesii</name>
    <dbReference type="NCBI Taxonomy" id="2011161"/>
    <lineage>
        <taxon>Eukaryota</taxon>
        <taxon>Metazoa</taxon>
        <taxon>Ecdysozoa</taxon>
        <taxon>Nematoda</taxon>
        <taxon>Chromadorea</taxon>
        <taxon>Plectida</taxon>
        <taxon>Plectina</taxon>
        <taxon>Plectoidea</taxon>
        <taxon>Plectidae</taxon>
        <taxon>Plectus</taxon>
    </lineage>
</organism>
<evidence type="ECO:0000313" key="4">
    <source>
        <dbReference type="WBParaSite" id="PSAMB.scaffold2757size21455.g18986.t1"/>
    </source>
</evidence>
<comment type="similarity">
    <text evidence="1">Belongs to the nematode transthyretin-like family.</text>
</comment>
<dbReference type="PANTHER" id="PTHR21700">
    <property type="entry name" value="TRANSTHYRETIN-LIKE FAMILY PROTEIN-RELATED"/>
    <property type="match status" value="1"/>
</dbReference>
<proteinExistence type="inferred from homology"/>
<protein>
    <submittedName>
        <fullName evidence="4">Uncharacterized protein</fullName>
    </submittedName>
</protein>
<feature type="signal peptide" evidence="2">
    <location>
        <begin position="1"/>
        <end position="18"/>
    </location>
</feature>
<accession>A0A914W028</accession>
<dbReference type="Proteomes" id="UP000887566">
    <property type="component" value="Unplaced"/>
</dbReference>
<feature type="chain" id="PRO_5036940964" evidence="2">
    <location>
        <begin position="19"/>
        <end position="149"/>
    </location>
</feature>
<keyword evidence="2" id="KW-0732">Signal</keyword>
<evidence type="ECO:0000256" key="2">
    <source>
        <dbReference type="SAM" id="SignalP"/>
    </source>
</evidence>
<dbReference type="InterPro" id="IPR038479">
    <property type="entry name" value="Transthyretin-like_sf"/>
</dbReference>
<reference evidence="4" key="1">
    <citation type="submission" date="2022-11" db="UniProtKB">
        <authorList>
            <consortium name="WormBaseParasite"/>
        </authorList>
    </citation>
    <scope>IDENTIFICATION</scope>
</reference>
<sequence>MKLLALVGICALVSFIEARVQSVGVRGTLMCGRVPLNNTVVKLWDEDSWFDPDDQMGCVRTDSQGRFEIQGSEDETTNIDPRLKIYTDCNDRTLWGAAPKPCQRKIRMTIPDSYINSGTTVTNWFDAGVMNMELKQKDEDRKCSIFELC</sequence>
<dbReference type="GO" id="GO:0009986">
    <property type="term" value="C:cell surface"/>
    <property type="evidence" value="ECO:0007669"/>
    <property type="project" value="InterPro"/>
</dbReference>
<evidence type="ECO:0000256" key="1">
    <source>
        <dbReference type="ARBA" id="ARBA00010112"/>
    </source>
</evidence>
<dbReference type="WBParaSite" id="PSAMB.scaffold2757size21455.g18986.t1">
    <property type="protein sequence ID" value="PSAMB.scaffold2757size21455.g18986.t1"/>
    <property type="gene ID" value="PSAMB.scaffold2757size21455.g18986"/>
</dbReference>
<evidence type="ECO:0000313" key="3">
    <source>
        <dbReference type="Proteomes" id="UP000887566"/>
    </source>
</evidence>
<dbReference type="Gene3D" id="2.60.40.3330">
    <property type="match status" value="1"/>
</dbReference>
<dbReference type="Pfam" id="PF01060">
    <property type="entry name" value="TTR-52"/>
    <property type="match status" value="1"/>
</dbReference>
<keyword evidence="3" id="KW-1185">Reference proteome</keyword>